<accession>A0ABN9SMH9</accession>
<comment type="caution">
    <text evidence="1">The sequence shown here is derived from an EMBL/GenBank/DDBJ whole genome shotgun (WGS) entry which is preliminary data.</text>
</comment>
<sequence>MPSIGGANELRLGYWDFVQLMRLLLDRREREVEDRTERTARELRFSWSEVKQFRDIFEEWSRREREGNQAVSGGAPKTAKSAMASITQVDAGISPSTFVRVVRSLGVIASLRQTQELEAIVAKHPDKNRQGQLTFVGFLAMVRWVDTDFAGVNEAAAQKAFSAAHD</sequence>
<gene>
    <name evidence="1" type="ORF">PCOR1329_LOCUS30860</name>
</gene>
<evidence type="ECO:0000313" key="1">
    <source>
        <dbReference type="EMBL" id="CAK0833029.1"/>
    </source>
</evidence>
<proteinExistence type="predicted"/>
<protein>
    <recommendedName>
        <fullName evidence="3">Calmodulin</fullName>
    </recommendedName>
</protein>
<name>A0ABN9SMH9_9DINO</name>
<reference evidence="1" key="1">
    <citation type="submission" date="2023-10" db="EMBL/GenBank/DDBJ databases">
        <authorList>
            <person name="Chen Y."/>
            <person name="Shah S."/>
            <person name="Dougan E. K."/>
            <person name="Thang M."/>
            <person name="Chan C."/>
        </authorList>
    </citation>
    <scope>NUCLEOTIDE SEQUENCE [LARGE SCALE GENOMIC DNA]</scope>
</reference>
<evidence type="ECO:0000313" key="2">
    <source>
        <dbReference type="Proteomes" id="UP001189429"/>
    </source>
</evidence>
<dbReference type="EMBL" id="CAUYUJ010012002">
    <property type="protein sequence ID" value="CAK0833029.1"/>
    <property type="molecule type" value="Genomic_DNA"/>
</dbReference>
<dbReference type="Proteomes" id="UP001189429">
    <property type="component" value="Unassembled WGS sequence"/>
</dbReference>
<evidence type="ECO:0008006" key="3">
    <source>
        <dbReference type="Google" id="ProtNLM"/>
    </source>
</evidence>
<keyword evidence="2" id="KW-1185">Reference proteome</keyword>
<organism evidence="1 2">
    <name type="scientific">Prorocentrum cordatum</name>
    <dbReference type="NCBI Taxonomy" id="2364126"/>
    <lineage>
        <taxon>Eukaryota</taxon>
        <taxon>Sar</taxon>
        <taxon>Alveolata</taxon>
        <taxon>Dinophyceae</taxon>
        <taxon>Prorocentrales</taxon>
        <taxon>Prorocentraceae</taxon>
        <taxon>Prorocentrum</taxon>
    </lineage>
</organism>